<accession>A0A6A7A8L8</accession>
<reference evidence="2" key="1">
    <citation type="journal article" date="2020" name="Stud. Mycol.">
        <title>101 Dothideomycetes genomes: a test case for predicting lifestyles and emergence of pathogens.</title>
        <authorList>
            <person name="Haridas S."/>
            <person name="Albert R."/>
            <person name="Binder M."/>
            <person name="Bloem J."/>
            <person name="Labutti K."/>
            <person name="Salamov A."/>
            <person name="Andreopoulos B."/>
            <person name="Baker S."/>
            <person name="Barry K."/>
            <person name="Bills G."/>
            <person name="Bluhm B."/>
            <person name="Cannon C."/>
            <person name="Castanera R."/>
            <person name="Culley D."/>
            <person name="Daum C."/>
            <person name="Ezra D."/>
            <person name="Gonzalez J."/>
            <person name="Henrissat B."/>
            <person name="Kuo A."/>
            <person name="Liang C."/>
            <person name="Lipzen A."/>
            <person name="Lutzoni F."/>
            <person name="Magnuson J."/>
            <person name="Mondo S."/>
            <person name="Nolan M."/>
            <person name="Ohm R."/>
            <person name="Pangilinan J."/>
            <person name="Park H.-J."/>
            <person name="Ramirez L."/>
            <person name="Alfaro M."/>
            <person name="Sun H."/>
            <person name="Tritt A."/>
            <person name="Yoshinaga Y."/>
            <person name="Zwiers L.-H."/>
            <person name="Turgeon B."/>
            <person name="Goodwin S."/>
            <person name="Spatafora J."/>
            <person name="Crous P."/>
            <person name="Grigoriev I."/>
        </authorList>
    </citation>
    <scope>NUCLEOTIDE SEQUENCE</scope>
    <source>
        <strain evidence="2">CBS 113818</strain>
    </source>
</reference>
<feature type="region of interest" description="Disordered" evidence="1">
    <location>
        <begin position="157"/>
        <end position="201"/>
    </location>
</feature>
<gene>
    <name evidence="2" type="ORF">CC86DRAFT_379830</name>
</gene>
<organism evidence="2 3">
    <name type="scientific">Ophiobolus disseminans</name>
    <dbReference type="NCBI Taxonomy" id="1469910"/>
    <lineage>
        <taxon>Eukaryota</taxon>
        <taxon>Fungi</taxon>
        <taxon>Dikarya</taxon>
        <taxon>Ascomycota</taxon>
        <taxon>Pezizomycotina</taxon>
        <taxon>Dothideomycetes</taxon>
        <taxon>Pleosporomycetidae</taxon>
        <taxon>Pleosporales</taxon>
        <taxon>Pleosporineae</taxon>
        <taxon>Phaeosphaeriaceae</taxon>
        <taxon>Ophiobolus</taxon>
    </lineage>
</organism>
<evidence type="ECO:0000313" key="3">
    <source>
        <dbReference type="Proteomes" id="UP000799424"/>
    </source>
</evidence>
<dbReference type="AlphaFoldDB" id="A0A6A7A8L8"/>
<dbReference type="EMBL" id="MU006221">
    <property type="protein sequence ID" value="KAF2829069.1"/>
    <property type="molecule type" value="Genomic_DNA"/>
</dbReference>
<sequence>MDTSGSNTHRNKADVLNVEERPLESVATDLAPKLTITVQQYTAWKNSGIKGYLSYLDWKEEQMDIDPDLDRQAGSKTKKPMSQFEEGIHEYLAEEAQKQLKASHSQLSDQLPLCPPTTQAPPLEVFVKDKSMDCWQLPTSSSSRNRSLGTCCWCLEPPRSGSGSPIPPPNIPQGNAGVTEEDEEDEDDEDEEEESKDDLYG</sequence>
<proteinExistence type="predicted"/>
<evidence type="ECO:0000313" key="2">
    <source>
        <dbReference type="EMBL" id="KAF2829069.1"/>
    </source>
</evidence>
<name>A0A6A7A8L8_9PLEO</name>
<feature type="compositionally biased region" description="Acidic residues" evidence="1">
    <location>
        <begin position="179"/>
        <end position="201"/>
    </location>
</feature>
<keyword evidence="3" id="KW-1185">Reference proteome</keyword>
<dbReference type="Proteomes" id="UP000799424">
    <property type="component" value="Unassembled WGS sequence"/>
</dbReference>
<protein>
    <submittedName>
        <fullName evidence="2">Uncharacterized protein</fullName>
    </submittedName>
</protein>
<evidence type="ECO:0000256" key="1">
    <source>
        <dbReference type="SAM" id="MobiDB-lite"/>
    </source>
</evidence>